<accession>A0ABR2MVP4</accession>
<feature type="region of interest" description="Disordered" evidence="1">
    <location>
        <begin position="240"/>
        <end position="264"/>
    </location>
</feature>
<organism evidence="2 3">
    <name type="scientific">Platanthera guangdongensis</name>
    <dbReference type="NCBI Taxonomy" id="2320717"/>
    <lineage>
        <taxon>Eukaryota</taxon>
        <taxon>Viridiplantae</taxon>
        <taxon>Streptophyta</taxon>
        <taxon>Embryophyta</taxon>
        <taxon>Tracheophyta</taxon>
        <taxon>Spermatophyta</taxon>
        <taxon>Magnoliopsida</taxon>
        <taxon>Liliopsida</taxon>
        <taxon>Asparagales</taxon>
        <taxon>Orchidaceae</taxon>
        <taxon>Orchidoideae</taxon>
        <taxon>Orchideae</taxon>
        <taxon>Orchidinae</taxon>
        <taxon>Platanthera</taxon>
    </lineage>
</organism>
<keyword evidence="3" id="KW-1185">Reference proteome</keyword>
<proteinExistence type="predicted"/>
<evidence type="ECO:0000313" key="3">
    <source>
        <dbReference type="Proteomes" id="UP001412067"/>
    </source>
</evidence>
<dbReference type="PANTHER" id="PTHR43762">
    <property type="entry name" value="L-GULONOLACTONE OXIDASE"/>
    <property type="match status" value="1"/>
</dbReference>
<dbReference type="InterPro" id="IPR010031">
    <property type="entry name" value="FAD_lactone_oxidase-like"/>
</dbReference>
<dbReference type="EMBL" id="JBBWWR010000005">
    <property type="protein sequence ID" value="KAK8966998.1"/>
    <property type="molecule type" value="Genomic_DNA"/>
</dbReference>
<comment type="caution">
    <text evidence="2">The sequence shown here is derived from an EMBL/GenBank/DDBJ whole genome shotgun (WGS) entry which is preliminary data.</text>
</comment>
<evidence type="ECO:0000256" key="1">
    <source>
        <dbReference type="SAM" id="MobiDB-lite"/>
    </source>
</evidence>
<reference evidence="2 3" key="1">
    <citation type="journal article" date="2022" name="Nat. Plants">
        <title>Genomes of leafy and leafless Platanthera orchids illuminate the evolution of mycoheterotrophy.</title>
        <authorList>
            <person name="Li M.H."/>
            <person name="Liu K.W."/>
            <person name="Li Z."/>
            <person name="Lu H.C."/>
            <person name="Ye Q.L."/>
            <person name="Zhang D."/>
            <person name="Wang J.Y."/>
            <person name="Li Y.F."/>
            <person name="Zhong Z.M."/>
            <person name="Liu X."/>
            <person name="Yu X."/>
            <person name="Liu D.K."/>
            <person name="Tu X.D."/>
            <person name="Liu B."/>
            <person name="Hao Y."/>
            <person name="Liao X.Y."/>
            <person name="Jiang Y.T."/>
            <person name="Sun W.H."/>
            <person name="Chen J."/>
            <person name="Chen Y.Q."/>
            <person name="Ai Y."/>
            <person name="Zhai J.W."/>
            <person name="Wu S.S."/>
            <person name="Zhou Z."/>
            <person name="Hsiao Y.Y."/>
            <person name="Wu W.L."/>
            <person name="Chen Y.Y."/>
            <person name="Lin Y.F."/>
            <person name="Hsu J.L."/>
            <person name="Li C.Y."/>
            <person name="Wang Z.W."/>
            <person name="Zhao X."/>
            <person name="Zhong W.Y."/>
            <person name="Ma X.K."/>
            <person name="Ma L."/>
            <person name="Huang J."/>
            <person name="Chen G.Z."/>
            <person name="Huang M.Z."/>
            <person name="Huang L."/>
            <person name="Peng D.H."/>
            <person name="Luo Y.B."/>
            <person name="Zou S.Q."/>
            <person name="Chen S.P."/>
            <person name="Lan S."/>
            <person name="Tsai W.C."/>
            <person name="Van de Peer Y."/>
            <person name="Liu Z.J."/>
        </authorList>
    </citation>
    <scope>NUCLEOTIDE SEQUENCE [LARGE SCALE GENOMIC DNA]</scope>
    <source>
        <strain evidence="2">Lor288</strain>
    </source>
</reference>
<dbReference type="Proteomes" id="UP001412067">
    <property type="component" value="Unassembled WGS sequence"/>
</dbReference>
<feature type="compositionally biased region" description="Polar residues" evidence="1">
    <location>
        <begin position="246"/>
        <end position="258"/>
    </location>
</feature>
<sequence length="272" mass="30222">MLIKLELNLAFRSQVPFCAKWLGDGKERAATTGRNREQSEYVVRPYAVTAEPNSKGHALYHFSAGGEERGGGGLASTVPGASDGRERTTLSLHPCCRVEHPVNYLQSVTPDKEWQEPPLEPVESGKNYPNVCRTAGSRDEPDIDKLSFTELRDKLLALDPLNKDHVINVNKAEAEYWKKLEGYRVGWSDEILGFDCGGQQWVSETCFPVGSLANPGMKDLEYIEELKKLIESENVPAPAPIEQRWTARSTSLMSPASSSKEDDIFSWVISPP</sequence>
<evidence type="ECO:0000313" key="2">
    <source>
        <dbReference type="EMBL" id="KAK8966998.1"/>
    </source>
</evidence>
<protein>
    <submittedName>
        <fullName evidence="2">Uncharacterized protein</fullName>
    </submittedName>
</protein>
<gene>
    <name evidence="2" type="ORF">KSP40_PGU020825</name>
</gene>
<dbReference type="PANTHER" id="PTHR43762:SF1">
    <property type="entry name" value="D-ARABINONO-1,4-LACTONE OXIDASE"/>
    <property type="match status" value="1"/>
</dbReference>
<name>A0ABR2MVP4_9ASPA</name>